<keyword evidence="6" id="KW-0805">Transcription regulation</keyword>
<feature type="region of interest" description="Disordered" evidence="11">
    <location>
        <begin position="401"/>
        <end position="441"/>
    </location>
</feature>
<feature type="compositionally biased region" description="Acidic residues" evidence="11">
    <location>
        <begin position="424"/>
        <end position="433"/>
    </location>
</feature>
<dbReference type="Proteomes" id="UP000515129">
    <property type="component" value="Linkage group LG28B"/>
</dbReference>
<dbReference type="InterPro" id="IPR039363">
    <property type="entry name" value="ZNF750"/>
</dbReference>
<feature type="compositionally biased region" description="Basic residues" evidence="11">
    <location>
        <begin position="583"/>
        <end position="596"/>
    </location>
</feature>
<evidence type="ECO:0000256" key="10">
    <source>
        <dbReference type="ARBA" id="ARBA00040216"/>
    </source>
</evidence>
<evidence type="ECO:0000256" key="6">
    <source>
        <dbReference type="ARBA" id="ARBA00023015"/>
    </source>
</evidence>
<accession>A0A6P6MHI7</accession>
<dbReference type="GO" id="GO:0008270">
    <property type="term" value="F:zinc ion binding"/>
    <property type="evidence" value="ECO:0007669"/>
    <property type="project" value="UniProtKB-KW"/>
</dbReference>
<dbReference type="GO" id="GO:0030154">
    <property type="term" value="P:cell differentiation"/>
    <property type="evidence" value="ECO:0007669"/>
    <property type="project" value="UniProtKB-KW"/>
</dbReference>
<keyword evidence="13" id="KW-1185">Reference proteome</keyword>
<name>A0A6P6MHI7_CARAU</name>
<evidence type="ECO:0000313" key="13">
    <source>
        <dbReference type="Proteomes" id="UP000515129"/>
    </source>
</evidence>
<evidence type="ECO:0000256" key="4">
    <source>
        <dbReference type="ARBA" id="ARBA00022782"/>
    </source>
</evidence>
<protein>
    <recommendedName>
        <fullName evidence="10">Zinc finger protein 750</fullName>
    </recommendedName>
</protein>
<sequence>MDTLQGRKPKKPHYIPRPPGKPFKYQCFQCPFTCNIKSHLFNHMKYNLCKNSISLVSQRMEQTGKTPRASQHNFPFNHKSKEPPLEDEASKPIKRINDKVEQEDMGKGTREKPESPIKEVTKDVPKPICEARDKNEGMGIGQNKISSAFSPVARTCESQSLSRSPHKVDQSSSSIPQFYHQMAPWVPPASTAPLLPLIPDYPSYMVPERPLNSLYTHYSHSQANTPAYQLTPRETQRPLIPSPLVQPGTSLLHPYHYRYSHPIIPGPQLPYSLYQHPDLSMSLQRTRYLPLDVYSNRLYPREYGGHLVPLSHPGSYGRLPEDRAFQENRTVDKGTRRSPSEGCSASGSPDRPSTADVTQRITVSHGESLPVNQSQHADPGATIATEILLNKSCGQTLENMFQKKERNEPQTTASARRSESSSEKEEEETEEEPGPLNLSKKDRAISSNMTHHYSDQEIHYDSESSQDEAPLNLCLRVQSNNQALPNTTSSETPERQALKNADVCTIVPSREQEIDPCDQRHTAAFALCQLASSKDIIDDSSIGQQETTEGQNSQSLPSPDKSSVKDTPDTSKQSTRALGQKRVNCRPLRHTTKRAKVKEPARTQRKRSQNC</sequence>
<dbReference type="GO" id="GO:0000978">
    <property type="term" value="F:RNA polymerase II cis-regulatory region sequence-specific DNA binding"/>
    <property type="evidence" value="ECO:0007669"/>
    <property type="project" value="TreeGrafter"/>
</dbReference>
<evidence type="ECO:0000256" key="8">
    <source>
        <dbReference type="ARBA" id="ARBA00023163"/>
    </source>
</evidence>
<dbReference type="PANTHER" id="PTHR14678:SF1">
    <property type="entry name" value="ZINC FINGER PROTEIN 750"/>
    <property type="match status" value="1"/>
</dbReference>
<keyword evidence="7" id="KW-0010">Activator</keyword>
<dbReference type="Pfam" id="PF15269">
    <property type="entry name" value="zf-C2H2_7"/>
    <property type="match status" value="1"/>
</dbReference>
<feature type="region of interest" description="Disordered" evidence="11">
    <location>
        <begin position="61"/>
        <end position="120"/>
    </location>
</feature>
<dbReference type="GeneID" id="113067697"/>
<evidence type="ECO:0000313" key="14">
    <source>
        <dbReference type="RefSeq" id="XP_026095883.1"/>
    </source>
</evidence>
<dbReference type="GO" id="GO:0001228">
    <property type="term" value="F:DNA-binding transcription activator activity, RNA polymerase II-specific"/>
    <property type="evidence" value="ECO:0007669"/>
    <property type="project" value="TreeGrafter"/>
</dbReference>
<dbReference type="AlphaFoldDB" id="A0A6P6MHI7"/>
<organism evidence="13 15">
    <name type="scientific">Carassius auratus</name>
    <name type="common">Goldfish</name>
    <dbReference type="NCBI Taxonomy" id="7957"/>
    <lineage>
        <taxon>Eukaryota</taxon>
        <taxon>Metazoa</taxon>
        <taxon>Chordata</taxon>
        <taxon>Craniata</taxon>
        <taxon>Vertebrata</taxon>
        <taxon>Euteleostomi</taxon>
        <taxon>Actinopterygii</taxon>
        <taxon>Neopterygii</taxon>
        <taxon>Teleostei</taxon>
        <taxon>Ostariophysi</taxon>
        <taxon>Cypriniformes</taxon>
        <taxon>Cyprinidae</taxon>
        <taxon>Cyprininae</taxon>
        <taxon>Carassius</taxon>
    </lineage>
</organism>
<feature type="domain" description="Zinc finger protein 750-like zinc finger" evidence="12">
    <location>
        <begin position="5"/>
        <end position="58"/>
    </location>
</feature>
<dbReference type="RefSeq" id="XP_026095883.1">
    <property type="nucleotide sequence ID" value="XM_026240098.1"/>
</dbReference>
<dbReference type="GO" id="GO:1990841">
    <property type="term" value="F:promoter-specific chromatin binding"/>
    <property type="evidence" value="ECO:0007669"/>
    <property type="project" value="TreeGrafter"/>
</dbReference>
<comment type="subcellular location">
    <subcellularLocation>
        <location evidence="1">Nucleus</location>
    </subcellularLocation>
</comment>
<feature type="region of interest" description="Disordered" evidence="11">
    <location>
        <begin position="312"/>
        <end position="357"/>
    </location>
</feature>
<keyword evidence="8" id="KW-0804">Transcription</keyword>
<reference evidence="14 15" key="1">
    <citation type="submission" date="2025-04" db="UniProtKB">
        <authorList>
            <consortium name="RefSeq"/>
        </authorList>
    </citation>
    <scope>IDENTIFICATION</scope>
    <source>
        <strain evidence="14 15">Wakin</strain>
        <tissue evidence="14 15">Muscle</tissue>
    </source>
</reference>
<dbReference type="GO" id="GO:0008544">
    <property type="term" value="P:epidermis development"/>
    <property type="evidence" value="ECO:0007669"/>
    <property type="project" value="TreeGrafter"/>
</dbReference>
<dbReference type="KEGG" id="caua:113067697"/>
<keyword evidence="3" id="KW-0863">Zinc-finger</keyword>
<keyword evidence="4" id="KW-0221">Differentiation</keyword>
<evidence type="ECO:0000256" key="2">
    <source>
        <dbReference type="ARBA" id="ARBA00022723"/>
    </source>
</evidence>
<keyword evidence="5" id="KW-0862">Zinc</keyword>
<keyword evidence="2" id="KW-0479">Metal-binding</keyword>
<gene>
    <name evidence="14 15" type="primary">LOC113067697</name>
</gene>
<evidence type="ECO:0000256" key="5">
    <source>
        <dbReference type="ARBA" id="ARBA00022833"/>
    </source>
</evidence>
<evidence type="ECO:0000313" key="15">
    <source>
        <dbReference type="RefSeq" id="XP_026095884.1"/>
    </source>
</evidence>
<feature type="compositionally biased region" description="Basic and acidic residues" evidence="11">
    <location>
        <begin position="79"/>
        <end position="120"/>
    </location>
</feature>
<feature type="compositionally biased region" description="Polar residues" evidence="11">
    <location>
        <begin position="543"/>
        <end position="561"/>
    </location>
</feature>
<dbReference type="InterPro" id="IPR039064">
    <property type="entry name" value="ZNF750_Znf"/>
</dbReference>
<evidence type="ECO:0000256" key="7">
    <source>
        <dbReference type="ARBA" id="ARBA00023159"/>
    </source>
</evidence>
<evidence type="ECO:0000256" key="1">
    <source>
        <dbReference type="ARBA" id="ARBA00004123"/>
    </source>
</evidence>
<feature type="region of interest" description="Disordered" evidence="11">
    <location>
        <begin position="541"/>
        <end position="611"/>
    </location>
</feature>
<dbReference type="PANTHER" id="PTHR14678">
    <property type="entry name" value="PROLINE-RICH PROTEIN 35-RELATED"/>
    <property type="match status" value="1"/>
</dbReference>
<keyword evidence="9" id="KW-0539">Nucleus</keyword>
<dbReference type="RefSeq" id="XP_026095884.1">
    <property type="nucleotide sequence ID" value="XM_026240099.1"/>
</dbReference>
<dbReference type="OrthoDB" id="8933073at2759"/>
<evidence type="ECO:0000256" key="11">
    <source>
        <dbReference type="SAM" id="MobiDB-lite"/>
    </source>
</evidence>
<evidence type="ECO:0000256" key="9">
    <source>
        <dbReference type="ARBA" id="ARBA00023242"/>
    </source>
</evidence>
<feature type="compositionally biased region" description="Basic and acidic residues" evidence="11">
    <location>
        <begin position="319"/>
        <end position="339"/>
    </location>
</feature>
<proteinExistence type="predicted"/>
<feature type="compositionally biased region" description="Polar residues" evidence="11">
    <location>
        <begin position="61"/>
        <end position="74"/>
    </location>
</feature>
<evidence type="ECO:0000256" key="3">
    <source>
        <dbReference type="ARBA" id="ARBA00022771"/>
    </source>
</evidence>
<dbReference type="GeneTree" id="ENSGT00530000063870"/>
<dbReference type="GO" id="GO:0005634">
    <property type="term" value="C:nucleus"/>
    <property type="evidence" value="ECO:0007669"/>
    <property type="project" value="UniProtKB-SubCell"/>
</dbReference>
<evidence type="ECO:0000259" key="12">
    <source>
        <dbReference type="Pfam" id="PF15269"/>
    </source>
</evidence>